<dbReference type="FunFam" id="2.60.40.770:FF:000001">
    <property type="entry name" value="NPC intracellular cholesterol transporter 2"/>
    <property type="match status" value="1"/>
</dbReference>
<dbReference type="InterPro" id="IPR039670">
    <property type="entry name" value="NPC2-like"/>
</dbReference>
<evidence type="ECO:0000256" key="2">
    <source>
        <dbReference type="ARBA" id="ARBA00006370"/>
    </source>
</evidence>
<evidence type="ECO:0000256" key="6">
    <source>
        <dbReference type="ARBA" id="ARBA00023157"/>
    </source>
</evidence>
<proteinExistence type="inferred from homology"/>
<dbReference type="PANTHER" id="PTHR11306">
    <property type="entry name" value="NIEMANN PICK TYPE C2 PROTEIN NPC2-RELATED"/>
    <property type="match status" value="1"/>
</dbReference>
<reference evidence="9" key="1">
    <citation type="journal article" date="2010" name="Science">
        <title>The genome of the Western clawed frog Xenopus tropicalis.</title>
        <authorList>
            <person name="Hellsten U."/>
            <person name="Harland R.M."/>
            <person name="Gilchrist M.J."/>
            <person name="Hendrix D."/>
            <person name="Jurka J."/>
            <person name="Kapitonov V."/>
            <person name="Ovcharenko I."/>
            <person name="Putnam N.H."/>
            <person name="Shu S."/>
            <person name="Taher L."/>
            <person name="Blitz I.L."/>
            <person name="Blumberg B."/>
            <person name="Dichmann D.S."/>
            <person name="Dubchak I."/>
            <person name="Amaya E."/>
            <person name="Detter J.C."/>
            <person name="Fletcher R."/>
            <person name="Gerhard D.S."/>
            <person name="Goodstein D."/>
            <person name="Graves T."/>
            <person name="Grigoriev I.V."/>
            <person name="Grimwood J."/>
            <person name="Kawashima T."/>
            <person name="Lindquist E."/>
            <person name="Lucas S.M."/>
            <person name="Mead P.E."/>
            <person name="Mitros T."/>
            <person name="Ogino H."/>
            <person name="Ohta Y."/>
            <person name="Poliakov A.V."/>
            <person name="Pollet N."/>
            <person name="Robert J."/>
            <person name="Salamov A."/>
            <person name="Sater A.K."/>
            <person name="Schmutz J."/>
            <person name="Terry A."/>
            <person name="Vize P.D."/>
            <person name="Warren W.C."/>
            <person name="Wells D."/>
            <person name="Wills A."/>
            <person name="Wilson R.K."/>
            <person name="Zimmerman L.B."/>
            <person name="Zorn A.M."/>
            <person name="Grainger R."/>
            <person name="Grammer T."/>
            <person name="Khokha M.K."/>
            <person name="Richardson P.M."/>
            <person name="Rokhsar D.S."/>
        </authorList>
    </citation>
    <scope>NUCLEOTIDE SEQUENCE [LARGE SCALE GENOMIC DNA]</scope>
    <source>
        <strain evidence="9">Nigerian</strain>
    </source>
</reference>
<keyword evidence="4" id="KW-0964">Secreted</keyword>
<feature type="domain" description="MD-2-related lipid-recognition" evidence="8">
    <location>
        <begin position="57"/>
        <end position="178"/>
    </location>
</feature>
<dbReference type="InterPro" id="IPR003172">
    <property type="entry name" value="ML_dom"/>
</dbReference>
<dbReference type="SUPFAM" id="SSF81296">
    <property type="entry name" value="E set domains"/>
    <property type="match status" value="1"/>
</dbReference>
<evidence type="ECO:0000259" key="8">
    <source>
        <dbReference type="SMART" id="SM00737"/>
    </source>
</evidence>
<dbReference type="Ensembl" id="ENSXETT00000107683">
    <property type="protein sequence ID" value="ENSXETP00000119271"/>
    <property type="gene ID" value="ENSXETG00000013295"/>
</dbReference>
<dbReference type="Xenbase" id="XB-GENE-6258064">
    <property type="gene designation" value="npc2"/>
</dbReference>
<dbReference type="SMART" id="SM00737">
    <property type="entry name" value="ML"/>
    <property type="match status" value="1"/>
</dbReference>
<dbReference type="AlphaFoldDB" id="A0A803KFR7"/>
<gene>
    <name evidence="9" type="primary">npc2</name>
</gene>
<dbReference type="InterPro" id="IPR014756">
    <property type="entry name" value="Ig_E-set"/>
</dbReference>
<dbReference type="CDD" id="cd00916">
    <property type="entry name" value="Npc2_like"/>
    <property type="match status" value="1"/>
</dbReference>
<dbReference type="Pfam" id="PF02221">
    <property type="entry name" value="E1_DerP2_DerF2"/>
    <property type="match status" value="1"/>
</dbReference>
<comment type="subcellular location">
    <subcellularLocation>
        <location evidence="1">Secreted</location>
    </subcellularLocation>
</comment>
<organism evidence="9">
    <name type="scientific">Xenopus tropicalis</name>
    <name type="common">Western clawed frog</name>
    <name type="synonym">Silurana tropicalis</name>
    <dbReference type="NCBI Taxonomy" id="8364"/>
    <lineage>
        <taxon>Eukaryota</taxon>
        <taxon>Metazoa</taxon>
        <taxon>Chordata</taxon>
        <taxon>Craniata</taxon>
        <taxon>Vertebrata</taxon>
        <taxon>Euteleostomi</taxon>
        <taxon>Amphibia</taxon>
        <taxon>Batrachia</taxon>
        <taxon>Anura</taxon>
        <taxon>Pipoidea</taxon>
        <taxon>Pipidae</taxon>
        <taxon>Xenopodinae</taxon>
        <taxon>Xenopus</taxon>
        <taxon>Silurana</taxon>
    </lineage>
</organism>
<name>A0A803KFR7_XENTR</name>
<evidence type="ECO:0000313" key="9">
    <source>
        <dbReference type="Ensembl" id="ENSXETP00000119271"/>
    </source>
</evidence>
<reference evidence="9" key="2">
    <citation type="submission" date="2021-03" db="UniProtKB">
        <authorList>
            <consortium name="Ensembl"/>
        </authorList>
    </citation>
    <scope>IDENTIFICATION</scope>
</reference>
<protein>
    <recommendedName>
        <fullName evidence="3">NPC intracellular cholesterol transporter 2</fullName>
    </recommendedName>
    <alternativeName>
        <fullName evidence="7">Epididymal secretory protein E1</fullName>
    </alternativeName>
</protein>
<dbReference type="GO" id="GO:0032367">
    <property type="term" value="P:intracellular cholesterol transport"/>
    <property type="evidence" value="ECO:0007669"/>
    <property type="project" value="InterPro"/>
</dbReference>
<dbReference type="Bgee" id="ENSXETG00000013295">
    <property type="expression patterns" value="Expressed in liver and 18 other cell types or tissues"/>
</dbReference>
<dbReference type="GO" id="GO:0005576">
    <property type="term" value="C:extracellular region"/>
    <property type="evidence" value="ECO:0007669"/>
    <property type="project" value="UniProtKB-SubCell"/>
</dbReference>
<keyword evidence="6" id="KW-1015">Disulfide bond</keyword>
<keyword evidence="5" id="KW-0732">Signal</keyword>
<evidence type="ECO:0000256" key="5">
    <source>
        <dbReference type="ARBA" id="ARBA00022729"/>
    </source>
</evidence>
<dbReference type="PANTHER" id="PTHR11306:SF68">
    <property type="entry name" value="NPC INTRACELLULAR CHOLESTEROL TRANSPORTER 2"/>
    <property type="match status" value="1"/>
</dbReference>
<evidence type="ECO:0000256" key="4">
    <source>
        <dbReference type="ARBA" id="ARBA00022525"/>
    </source>
</evidence>
<evidence type="ECO:0000256" key="3">
    <source>
        <dbReference type="ARBA" id="ARBA00021477"/>
    </source>
</evidence>
<dbReference type="InterPro" id="IPR033916">
    <property type="entry name" value="ML_Npc2-like"/>
</dbReference>
<evidence type="ECO:0000256" key="1">
    <source>
        <dbReference type="ARBA" id="ARBA00004613"/>
    </source>
</evidence>
<comment type="similarity">
    <text evidence="2">Belongs to the NPC2 family.</text>
</comment>
<accession>A0A803KFR7</accession>
<evidence type="ECO:0000256" key="7">
    <source>
        <dbReference type="ARBA" id="ARBA00032516"/>
    </source>
</evidence>
<dbReference type="Gene3D" id="2.60.40.770">
    <property type="match status" value="1"/>
</dbReference>
<sequence length="183" mass="19969">MNWQQGNLNTAHCTCSHEWILKYPFTRNPCAIMCPGLLTVLLTVFLLPSSVPEPLKYKDCGSQSGKLVTLDVSPCPEEPCPLVRGSTYTVNATFVSNVNSKSASAVVHGIIAGIAVPFPISEPDGCKSGISCPINSGQTYTYVTKLPIKSEYPCIKLVVKWQLQDENNKDLFCWLIPVHIAAV</sequence>
<dbReference type="GO" id="GO:0032934">
    <property type="term" value="F:sterol binding"/>
    <property type="evidence" value="ECO:0007669"/>
    <property type="project" value="InterPro"/>
</dbReference>
<dbReference type="GeneTree" id="ENSGT00390000006223"/>